<feature type="region of interest" description="Disordered" evidence="1">
    <location>
        <begin position="380"/>
        <end position="399"/>
    </location>
</feature>
<feature type="compositionally biased region" description="Pro residues" evidence="1">
    <location>
        <begin position="135"/>
        <end position="147"/>
    </location>
</feature>
<gene>
    <name evidence="2" type="ORF">CYMTET_45744</name>
</gene>
<evidence type="ECO:0000256" key="1">
    <source>
        <dbReference type="SAM" id="MobiDB-lite"/>
    </source>
</evidence>
<feature type="region of interest" description="Disordered" evidence="1">
    <location>
        <begin position="444"/>
        <end position="465"/>
    </location>
</feature>
<feature type="compositionally biased region" description="Basic residues" evidence="1">
    <location>
        <begin position="169"/>
        <end position="182"/>
    </location>
</feature>
<dbReference type="Proteomes" id="UP001190700">
    <property type="component" value="Unassembled WGS sequence"/>
</dbReference>
<accession>A0AAE0BXL2</accession>
<comment type="caution">
    <text evidence="2">The sequence shown here is derived from an EMBL/GenBank/DDBJ whole genome shotgun (WGS) entry which is preliminary data.</text>
</comment>
<name>A0AAE0BXL2_9CHLO</name>
<sequence length="602" mass="63857">MSYAADPEPLVAQFDECLKAIAASGAGPLDDQHAKRQLLSALDPDFYKEVIAPLRLDTELAKFSIEEIFAHVCEVWWCAHPEGPTTAVRPKSLPLSAAYASKDVPDTDLLSEFDRVLREAFDLLDVLRDSVKDPVPGPVEPPPPPPRQKAGGVRFPPTKWRDTQNRSGGKFHGRNNFRHPPHGSRFAAPPFPKGGNWSQKHYTKHAARCISFHSLSSAFIQECPLCPGHYHDTARCPAVAGACGSDAAAAAHEMDDVVAAFQTAFDSEDDAAFAELCTVHDSPVVRSDVDPFTYPASLDLGLRAQYAGLAVPAPSDPGMTARLSEARAVLSGLRDATAAARAAAADGVSFGTISVPQVVPLSPPANPPAAVPHAAAVESVPSLPPGSAPAPLAADDPDNFNSPFSGTFADRFALRIEQDPNLHFGSFSLPPPPAIWGPPLSVVGSDTDSECEPEPFTAPDPPAAPAANRIGVPPAPRFARLAAGLLSVLTVLSCTTTAHGSVVQQSVPTPAMPPAVHSDWVTANIYTVPPELSPPALPPDPPAYLPVPAPIPNPCAIPPGCYSGLWFPGVWISGLWFWTSGFWYWFWPSGSGSGFWLVGYLI</sequence>
<evidence type="ECO:0000313" key="3">
    <source>
        <dbReference type="Proteomes" id="UP001190700"/>
    </source>
</evidence>
<organism evidence="2 3">
    <name type="scientific">Cymbomonas tetramitiformis</name>
    <dbReference type="NCBI Taxonomy" id="36881"/>
    <lineage>
        <taxon>Eukaryota</taxon>
        <taxon>Viridiplantae</taxon>
        <taxon>Chlorophyta</taxon>
        <taxon>Pyramimonadophyceae</taxon>
        <taxon>Pyramimonadales</taxon>
        <taxon>Pyramimonadaceae</taxon>
        <taxon>Cymbomonas</taxon>
    </lineage>
</organism>
<dbReference type="EMBL" id="LGRX02031593">
    <property type="protein sequence ID" value="KAK3244652.1"/>
    <property type="molecule type" value="Genomic_DNA"/>
</dbReference>
<protein>
    <submittedName>
        <fullName evidence="2">Uncharacterized protein</fullName>
    </submittedName>
</protein>
<keyword evidence="3" id="KW-1185">Reference proteome</keyword>
<feature type="region of interest" description="Disordered" evidence="1">
    <location>
        <begin position="132"/>
        <end position="182"/>
    </location>
</feature>
<reference evidence="2 3" key="1">
    <citation type="journal article" date="2015" name="Genome Biol. Evol.">
        <title>Comparative Genomics of a Bacterivorous Green Alga Reveals Evolutionary Causalities and Consequences of Phago-Mixotrophic Mode of Nutrition.</title>
        <authorList>
            <person name="Burns J.A."/>
            <person name="Paasch A."/>
            <person name="Narechania A."/>
            <person name="Kim E."/>
        </authorList>
    </citation>
    <scope>NUCLEOTIDE SEQUENCE [LARGE SCALE GENOMIC DNA]</scope>
    <source>
        <strain evidence="2 3">PLY_AMNH</strain>
    </source>
</reference>
<dbReference type="AlphaFoldDB" id="A0AAE0BXL2"/>
<proteinExistence type="predicted"/>
<evidence type="ECO:0000313" key="2">
    <source>
        <dbReference type="EMBL" id="KAK3244652.1"/>
    </source>
</evidence>